<evidence type="ECO:0000256" key="1">
    <source>
        <dbReference type="ARBA" id="ARBA00008007"/>
    </source>
</evidence>
<keyword evidence="5" id="KW-1185">Reference proteome</keyword>
<name>A0A1I4MZF1_9BURK</name>
<sequence>MPSAADLPPFRATGTAPAALLRRLRGALLRGLLPASCALCGGASPDALCPGCRAQYLDGPAPPRCEQCANPLPGPQCGIAADGNGLAGGSGLAGGNSMSDHKGMAALCGQCLRDGPAFDRTVVAADYAAPLDQLVLQLKFGGRLALAPLLAQLLRDAVLRQPGFVLPALLCPVPLGSQRLAERGFNQALEIARPLARTLGVALHPRLAARVHETRAQSSVAPHQRGGNIAHAFALAEPALVAGRHVGIVDDVMTSGQTLNELAATFKRHGAARVSNLVFARTPPR</sequence>
<feature type="domain" description="Double zinc ribbon" evidence="3">
    <location>
        <begin position="28"/>
        <end position="74"/>
    </location>
</feature>
<gene>
    <name evidence="4" type="ORF">SAMN02982985_02654</name>
</gene>
<accession>A0A1I4MZF1</accession>
<evidence type="ECO:0000313" key="4">
    <source>
        <dbReference type="EMBL" id="SFM08475.1"/>
    </source>
</evidence>
<evidence type="ECO:0000313" key="5">
    <source>
        <dbReference type="Proteomes" id="UP000199470"/>
    </source>
</evidence>
<dbReference type="Proteomes" id="UP000199470">
    <property type="component" value="Unassembled WGS sequence"/>
</dbReference>
<dbReference type="CDD" id="cd06223">
    <property type="entry name" value="PRTases_typeI"/>
    <property type="match status" value="1"/>
</dbReference>
<dbReference type="RefSeq" id="WP_093388141.1">
    <property type="nucleotide sequence ID" value="NZ_FOTW01000012.1"/>
</dbReference>
<proteinExistence type="inferred from homology"/>
<comment type="similarity">
    <text evidence="1">Belongs to the ComF/GntX family.</text>
</comment>
<reference evidence="4 5" key="1">
    <citation type="submission" date="2016-10" db="EMBL/GenBank/DDBJ databases">
        <authorList>
            <person name="de Groot N.N."/>
        </authorList>
    </citation>
    <scope>NUCLEOTIDE SEQUENCE [LARGE SCALE GENOMIC DNA]</scope>
    <source>
        <strain evidence="4 5">ATCC 43154</strain>
    </source>
</reference>
<evidence type="ECO:0000259" key="2">
    <source>
        <dbReference type="Pfam" id="PF00156"/>
    </source>
</evidence>
<dbReference type="Pfam" id="PF00156">
    <property type="entry name" value="Pribosyltran"/>
    <property type="match status" value="1"/>
</dbReference>
<feature type="domain" description="Phosphoribosyltransferase" evidence="2">
    <location>
        <begin position="188"/>
        <end position="280"/>
    </location>
</feature>
<dbReference type="InterPro" id="IPR000836">
    <property type="entry name" value="PRTase_dom"/>
</dbReference>
<organism evidence="4 5">
    <name type="scientific">Rugamonas rubra</name>
    <dbReference type="NCBI Taxonomy" id="758825"/>
    <lineage>
        <taxon>Bacteria</taxon>
        <taxon>Pseudomonadati</taxon>
        <taxon>Pseudomonadota</taxon>
        <taxon>Betaproteobacteria</taxon>
        <taxon>Burkholderiales</taxon>
        <taxon>Oxalobacteraceae</taxon>
        <taxon>Telluria group</taxon>
        <taxon>Rugamonas</taxon>
    </lineage>
</organism>
<dbReference type="InterPro" id="IPR051910">
    <property type="entry name" value="ComF/GntX_DNA_util-trans"/>
</dbReference>
<dbReference type="OrthoDB" id="9793412at2"/>
<protein>
    <submittedName>
        <fullName evidence="4">ComF family protein</fullName>
    </submittedName>
</protein>
<dbReference type="PANTHER" id="PTHR47505">
    <property type="entry name" value="DNA UTILIZATION PROTEIN YHGH"/>
    <property type="match status" value="1"/>
</dbReference>
<dbReference type="InterPro" id="IPR029057">
    <property type="entry name" value="PRTase-like"/>
</dbReference>
<dbReference type="Gene3D" id="3.40.50.2020">
    <property type="match status" value="1"/>
</dbReference>
<dbReference type="PANTHER" id="PTHR47505:SF1">
    <property type="entry name" value="DNA UTILIZATION PROTEIN YHGH"/>
    <property type="match status" value="1"/>
</dbReference>
<dbReference type="STRING" id="758825.SAMN02982985_02654"/>
<dbReference type="AlphaFoldDB" id="A0A1I4MZF1"/>
<evidence type="ECO:0000259" key="3">
    <source>
        <dbReference type="Pfam" id="PF18912"/>
    </source>
</evidence>
<dbReference type="InterPro" id="IPR044005">
    <property type="entry name" value="DZR_2"/>
</dbReference>
<dbReference type="SUPFAM" id="SSF53271">
    <property type="entry name" value="PRTase-like"/>
    <property type="match status" value="1"/>
</dbReference>
<dbReference type="Pfam" id="PF18912">
    <property type="entry name" value="DZR_2"/>
    <property type="match status" value="1"/>
</dbReference>
<dbReference type="EMBL" id="FOTW01000012">
    <property type="protein sequence ID" value="SFM08475.1"/>
    <property type="molecule type" value="Genomic_DNA"/>
</dbReference>